<dbReference type="GeneID" id="124295180"/>
<proteinExistence type="predicted"/>
<keyword evidence="2" id="KW-1185">Reference proteome</keyword>
<feature type="region of interest" description="Disordered" evidence="1">
    <location>
        <begin position="441"/>
        <end position="460"/>
    </location>
</feature>
<feature type="compositionally biased region" description="Polar residues" evidence="1">
    <location>
        <begin position="100"/>
        <end position="114"/>
    </location>
</feature>
<gene>
    <name evidence="3" type="primary">LOC124295180</name>
</gene>
<feature type="compositionally biased region" description="Polar residues" evidence="1">
    <location>
        <begin position="481"/>
        <end position="490"/>
    </location>
</feature>
<evidence type="ECO:0000313" key="3">
    <source>
        <dbReference type="RefSeq" id="XP_046600027.1"/>
    </source>
</evidence>
<evidence type="ECO:0000256" key="1">
    <source>
        <dbReference type="SAM" id="MobiDB-lite"/>
    </source>
</evidence>
<organism evidence="2 3">
    <name type="scientific">Neodiprion lecontei</name>
    <name type="common">Redheaded pine sawfly</name>
    <dbReference type="NCBI Taxonomy" id="441921"/>
    <lineage>
        <taxon>Eukaryota</taxon>
        <taxon>Metazoa</taxon>
        <taxon>Ecdysozoa</taxon>
        <taxon>Arthropoda</taxon>
        <taxon>Hexapoda</taxon>
        <taxon>Insecta</taxon>
        <taxon>Pterygota</taxon>
        <taxon>Neoptera</taxon>
        <taxon>Endopterygota</taxon>
        <taxon>Hymenoptera</taxon>
        <taxon>Tenthredinoidea</taxon>
        <taxon>Diprionidae</taxon>
        <taxon>Diprioninae</taxon>
        <taxon>Neodiprion</taxon>
    </lineage>
</organism>
<sequence length="519" mass="59511">MDQVDLDAQSPTNKLRRGRHAASYWPPWASRVPADGTGASDSYWKANPRATHSVPRGHEQRRQEYRATEPVTSCYSASNTYRPRHRTQTPVPPKPPHVATSDQTYRVSQHSSRTARNKLLTTNNVAVVRKPYKDEPEEYEETKYGETGINYAEENAEEDAADDVDEDQEEAFEFNEKDYEEQEADDEVDDESDAFQAQLHRVQQKLVQKAPTLRTQHQRHAEHHRDFRKAQHQQSPVQKMYPDQKQPRFYSRDLEPQQPIIANDTSYGDAADTITDEDRTPPLTPTRRSSSRRTSETHHGIPPWISARKSLDRNRDRVASPMIPAQHQHRQHHHQHQHQQHQQIRGHRMAKPEIESLMMPAHQSNATTRKCSICGGSTAPITAKVGSSTKGNCRLQEYRAFTIKGPRGEDGEAEEQIMCPHCARRYNLLDDFRTGCDPATHEASPSPYFGRPHRSQAQRSSAYNDYTENNLAVDEMLAPYTSGQPRSSITDCPVPHRERTRHSMQSARSPFRGESYYEP</sequence>
<feature type="region of interest" description="Disordered" evidence="1">
    <location>
        <begin position="214"/>
        <end position="314"/>
    </location>
</feature>
<evidence type="ECO:0000313" key="2">
    <source>
        <dbReference type="Proteomes" id="UP000829291"/>
    </source>
</evidence>
<reference evidence="3" key="1">
    <citation type="submission" date="2025-08" db="UniProtKB">
        <authorList>
            <consortium name="RefSeq"/>
        </authorList>
    </citation>
    <scope>IDENTIFICATION</scope>
    <source>
        <tissue evidence="3">Thorax and Abdomen</tissue>
    </source>
</reference>
<name>A0ABM3GIC7_NEOLC</name>
<feature type="region of interest" description="Disordered" evidence="1">
    <location>
        <begin position="1"/>
        <end position="114"/>
    </location>
</feature>
<feature type="compositionally biased region" description="Polar residues" evidence="1">
    <location>
        <begin position="70"/>
        <end position="81"/>
    </location>
</feature>
<dbReference type="Proteomes" id="UP000829291">
    <property type="component" value="Chromosome 6"/>
</dbReference>
<feature type="compositionally biased region" description="Basic and acidic residues" evidence="1">
    <location>
        <begin position="56"/>
        <end position="67"/>
    </location>
</feature>
<protein>
    <submittedName>
        <fullName evidence="3">Basic-leucine zipper transcription factor A-like</fullName>
    </submittedName>
</protein>
<accession>A0ABM3GIC7</accession>
<feature type="region of interest" description="Disordered" evidence="1">
    <location>
        <begin position="477"/>
        <end position="519"/>
    </location>
</feature>
<dbReference type="RefSeq" id="XP_046600027.1">
    <property type="nucleotide sequence ID" value="XM_046744071.1"/>
</dbReference>